<dbReference type="AlphaFoldDB" id="A0A9W9DDR5"/>
<evidence type="ECO:0000313" key="2">
    <source>
        <dbReference type="Proteomes" id="UP001150238"/>
    </source>
</evidence>
<reference evidence="1" key="2">
    <citation type="journal article" date="2023" name="Proc. Natl. Acad. Sci. U.S.A.">
        <title>A global phylogenomic analysis of the shiitake genus Lentinula.</title>
        <authorList>
            <person name="Sierra-Patev S."/>
            <person name="Min B."/>
            <person name="Naranjo-Ortiz M."/>
            <person name="Looney B."/>
            <person name="Konkel Z."/>
            <person name="Slot J.C."/>
            <person name="Sakamoto Y."/>
            <person name="Steenwyk J.L."/>
            <person name="Rokas A."/>
            <person name="Carro J."/>
            <person name="Camarero S."/>
            <person name="Ferreira P."/>
            <person name="Molpeceres G."/>
            <person name="Ruiz-Duenas F.J."/>
            <person name="Serrano A."/>
            <person name="Henrissat B."/>
            <person name="Drula E."/>
            <person name="Hughes K.W."/>
            <person name="Mata J.L."/>
            <person name="Ishikawa N.K."/>
            <person name="Vargas-Isla R."/>
            <person name="Ushijima S."/>
            <person name="Smith C.A."/>
            <person name="Donoghue J."/>
            <person name="Ahrendt S."/>
            <person name="Andreopoulos W."/>
            <person name="He G."/>
            <person name="LaButti K."/>
            <person name="Lipzen A."/>
            <person name="Ng V."/>
            <person name="Riley R."/>
            <person name="Sandor L."/>
            <person name="Barry K."/>
            <person name="Martinez A.T."/>
            <person name="Xiao Y."/>
            <person name="Gibbons J.G."/>
            <person name="Terashima K."/>
            <person name="Grigoriev I.V."/>
            <person name="Hibbett D."/>
        </authorList>
    </citation>
    <scope>NUCLEOTIDE SEQUENCE</scope>
    <source>
        <strain evidence="1">Sp2 HRB7682 ss15</strain>
    </source>
</reference>
<proteinExistence type="predicted"/>
<comment type="caution">
    <text evidence="1">The sequence shown here is derived from an EMBL/GenBank/DDBJ whole genome shotgun (WGS) entry which is preliminary data.</text>
</comment>
<name>A0A9W9DDR5_9AGAR</name>
<protein>
    <submittedName>
        <fullName evidence="1">Uncharacterized protein</fullName>
    </submittedName>
</protein>
<gene>
    <name evidence="1" type="ORF">C8J55DRAFT_493959</name>
</gene>
<dbReference type="Proteomes" id="UP001150238">
    <property type="component" value="Unassembled WGS sequence"/>
</dbReference>
<reference evidence="1" key="1">
    <citation type="submission" date="2022-08" db="EMBL/GenBank/DDBJ databases">
        <authorList>
            <consortium name="DOE Joint Genome Institute"/>
            <person name="Min B."/>
            <person name="Riley R."/>
            <person name="Sierra-Patev S."/>
            <person name="Naranjo-Ortiz M."/>
            <person name="Looney B."/>
            <person name="Konkel Z."/>
            <person name="Slot J.C."/>
            <person name="Sakamoto Y."/>
            <person name="Steenwyk J.L."/>
            <person name="Rokas A."/>
            <person name="Carro J."/>
            <person name="Camarero S."/>
            <person name="Ferreira P."/>
            <person name="Molpeceres G."/>
            <person name="Ruiz-Duenas F.J."/>
            <person name="Serrano A."/>
            <person name="Henrissat B."/>
            <person name="Drula E."/>
            <person name="Hughes K.W."/>
            <person name="Mata J.L."/>
            <person name="Ishikawa N.K."/>
            <person name="Vargas-Isla R."/>
            <person name="Ushijima S."/>
            <person name="Smith C.A."/>
            <person name="Ahrendt S."/>
            <person name="Andreopoulos W."/>
            <person name="He G."/>
            <person name="Labutti K."/>
            <person name="Lipzen A."/>
            <person name="Ng V."/>
            <person name="Sandor L."/>
            <person name="Barry K."/>
            <person name="Martinez A.T."/>
            <person name="Xiao Y."/>
            <person name="Gibbons J.G."/>
            <person name="Terashima K."/>
            <person name="Hibbett D.S."/>
            <person name="Grigoriev I.V."/>
        </authorList>
    </citation>
    <scope>NUCLEOTIDE SEQUENCE</scope>
    <source>
        <strain evidence="1">Sp2 HRB7682 ss15</strain>
    </source>
</reference>
<dbReference type="EMBL" id="JANVFS010000060">
    <property type="protein sequence ID" value="KAJ4464329.1"/>
    <property type="molecule type" value="Genomic_DNA"/>
</dbReference>
<evidence type="ECO:0000313" key="1">
    <source>
        <dbReference type="EMBL" id="KAJ4464329.1"/>
    </source>
</evidence>
<organism evidence="1 2">
    <name type="scientific">Lentinula lateritia</name>
    <dbReference type="NCBI Taxonomy" id="40482"/>
    <lineage>
        <taxon>Eukaryota</taxon>
        <taxon>Fungi</taxon>
        <taxon>Dikarya</taxon>
        <taxon>Basidiomycota</taxon>
        <taxon>Agaricomycotina</taxon>
        <taxon>Agaricomycetes</taxon>
        <taxon>Agaricomycetidae</taxon>
        <taxon>Agaricales</taxon>
        <taxon>Marasmiineae</taxon>
        <taxon>Omphalotaceae</taxon>
        <taxon>Lentinula</taxon>
    </lineage>
</organism>
<accession>A0A9W9DDR5</accession>
<sequence>MLSGDGVEGPEDPVGEGCVKALGDTKGKGGVFECLKDLKPENCLLIVRLGSMGDGGFGDGGSEHFANLLFFGSGLFRDNSLTKLSIGALGLMGNVGPEGFANLKRGLFFFSGIFRDNSVTKESTLNPGSSSTTQGEVQKRRMAMDLQVQIRKGEKTCNFFCPRLYGFITRSILWFKYPFLWDC</sequence>